<dbReference type="Pfam" id="PF09242">
    <property type="entry name" value="FCSD-flav_bind"/>
    <property type="match status" value="1"/>
</dbReference>
<evidence type="ECO:0000259" key="4">
    <source>
        <dbReference type="Pfam" id="PF09242"/>
    </source>
</evidence>
<dbReference type="SUPFAM" id="SSF55424">
    <property type="entry name" value="FAD/NAD-linked reductases, dimerisation (C-terminal) domain"/>
    <property type="match status" value="1"/>
</dbReference>
<dbReference type="Pfam" id="PF07992">
    <property type="entry name" value="Pyr_redox_2"/>
    <property type="match status" value="1"/>
</dbReference>
<accession>A0ABV7ZU94</accession>
<gene>
    <name evidence="6" type="ORF">ACFOOG_04720</name>
</gene>
<feature type="domain" description="Flavocytochrome c sulphide dehydrogenase flavin-binding" evidence="4">
    <location>
        <begin position="374"/>
        <end position="444"/>
    </location>
</feature>
<evidence type="ECO:0000256" key="2">
    <source>
        <dbReference type="ARBA" id="ARBA00022827"/>
    </source>
</evidence>
<keyword evidence="7" id="KW-1185">Reference proteome</keyword>
<proteinExistence type="predicted"/>
<dbReference type="EMBL" id="JBHRYR010000002">
    <property type="protein sequence ID" value="MFC3852134.1"/>
    <property type="molecule type" value="Genomic_DNA"/>
</dbReference>
<evidence type="ECO:0000259" key="3">
    <source>
        <dbReference type="Pfam" id="PF07992"/>
    </source>
</evidence>
<dbReference type="InterPro" id="IPR006311">
    <property type="entry name" value="TAT_signal"/>
</dbReference>
<dbReference type="RefSeq" id="WP_380693927.1">
    <property type="nucleotide sequence ID" value="NZ_JBHRYR010000002.1"/>
</dbReference>
<evidence type="ECO:0000313" key="6">
    <source>
        <dbReference type="EMBL" id="MFC3852134.1"/>
    </source>
</evidence>
<evidence type="ECO:0000256" key="1">
    <source>
        <dbReference type="ARBA" id="ARBA00022630"/>
    </source>
</evidence>
<dbReference type="InterPro" id="IPR036188">
    <property type="entry name" value="FAD/NAD-bd_sf"/>
</dbReference>
<feature type="domain" description="FAD/NAD(P)-binding" evidence="3">
    <location>
        <begin position="52"/>
        <end position="168"/>
    </location>
</feature>
<keyword evidence="1" id="KW-0285">Flavoprotein</keyword>
<reference evidence="7" key="1">
    <citation type="journal article" date="2019" name="Int. J. Syst. Evol. Microbiol.">
        <title>The Global Catalogue of Microorganisms (GCM) 10K type strain sequencing project: providing services to taxonomists for standard genome sequencing and annotation.</title>
        <authorList>
            <consortium name="The Broad Institute Genomics Platform"/>
            <consortium name="The Broad Institute Genome Sequencing Center for Infectious Disease"/>
            <person name="Wu L."/>
            <person name="Ma J."/>
        </authorList>
    </citation>
    <scope>NUCLEOTIDE SEQUENCE [LARGE SCALE GENOMIC DNA]</scope>
    <source>
        <strain evidence="7">IBRC 10765</strain>
    </source>
</reference>
<dbReference type="InterPro" id="IPR037092">
    <property type="entry name" value="FlavoCytC_S_DH_flav-bd_sf"/>
</dbReference>
<dbReference type="PANTHER" id="PTHR43755">
    <property type="match status" value="1"/>
</dbReference>
<dbReference type="InterPro" id="IPR052541">
    <property type="entry name" value="SQRD"/>
</dbReference>
<name>A0ABV7ZU94_9GAMM</name>
<dbReference type="Gene3D" id="3.50.50.60">
    <property type="entry name" value="FAD/NAD(P)-binding domain"/>
    <property type="match status" value="2"/>
</dbReference>
<dbReference type="InterPro" id="IPR015323">
    <property type="entry name" value="FlavoCytC_S_DH_flav-bd"/>
</dbReference>
<sequence length="448" mass="47825">MTDNTATKSLLSPVEKAGVSRRNLLKGVGAVGALTTLSACATIGSSARVDGRVVVIGGGFGGATAAKYIKRANPNVAVTLVEPNATFYTCPFSNLYLGGIREFEEIGHGYDELRNVYGVEVVHTLAEDIDPVAHRVQLANGTTLEYDKLVMSPGIDMRWNAIEGYDEAAAELAPHAWKAGAQTQILKRQLEAMPNGGLFVMVAPPNPYRCPPGPYERASMVAHYFKENKPDSKILILDPKDAFSKQGLFTDGWNQLYPGMIEWVGLSNDGRVVRVDAARREVETEFGTRHQASVLNVIPAQKAGWIADRAGVTDASGWVPVQARTFESQQVPDIYVIGDATVAAPMPKSGFCANSQAKVAAAAIVSALDGRSAPNPYFTNTCYSLIGPEYGVSVAAIYNLNTEGNIQAVAGAGGLSPSTGDASLRRAEAMNAHRWYDAICQDAWGTPS</sequence>
<dbReference type="SUPFAM" id="SSF51905">
    <property type="entry name" value="FAD/NAD(P)-binding domain"/>
    <property type="match status" value="2"/>
</dbReference>
<dbReference type="PANTHER" id="PTHR43755:SF1">
    <property type="entry name" value="FAD-DEPENDENT PYRIDINE NUCLEOTIDE-DISULPHIDE OXIDOREDUCTASE"/>
    <property type="match status" value="1"/>
</dbReference>
<feature type="domain" description="Sulfide dehydrogenase [flavocytochrome c] flavoprotein chain central" evidence="5">
    <location>
        <begin position="183"/>
        <end position="299"/>
    </location>
</feature>
<dbReference type="InterPro" id="IPR049386">
    <property type="entry name" value="FCSD_central"/>
</dbReference>
<comment type="caution">
    <text evidence="6">The sequence shown here is derived from an EMBL/GenBank/DDBJ whole genome shotgun (WGS) entry which is preliminary data.</text>
</comment>
<evidence type="ECO:0000259" key="5">
    <source>
        <dbReference type="Pfam" id="PF21706"/>
    </source>
</evidence>
<keyword evidence="2" id="KW-0274">FAD</keyword>
<evidence type="ECO:0000313" key="7">
    <source>
        <dbReference type="Proteomes" id="UP001595617"/>
    </source>
</evidence>
<dbReference type="PROSITE" id="PS51318">
    <property type="entry name" value="TAT"/>
    <property type="match status" value="1"/>
</dbReference>
<protein>
    <submittedName>
        <fullName evidence="6">FCSD flavin-binding domain-containing protein</fullName>
    </submittedName>
</protein>
<dbReference type="InterPro" id="IPR023753">
    <property type="entry name" value="FAD/NAD-binding_dom"/>
</dbReference>
<organism evidence="6 7">
    <name type="scientific">Saccharospirillum mangrovi</name>
    <dbReference type="NCBI Taxonomy" id="2161747"/>
    <lineage>
        <taxon>Bacteria</taxon>
        <taxon>Pseudomonadati</taxon>
        <taxon>Pseudomonadota</taxon>
        <taxon>Gammaproteobacteria</taxon>
        <taxon>Oceanospirillales</taxon>
        <taxon>Saccharospirillaceae</taxon>
        <taxon>Saccharospirillum</taxon>
    </lineage>
</organism>
<dbReference type="Pfam" id="PF21706">
    <property type="entry name" value="FCSD_central"/>
    <property type="match status" value="1"/>
</dbReference>
<dbReference type="Proteomes" id="UP001595617">
    <property type="component" value="Unassembled WGS sequence"/>
</dbReference>
<dbReference type="InterPro" id="IPR016156">
    <property type="entry name" value="FAD/NAD-linked_Rdtase_dimer_sf"/>
</dbReference>
<dbReference type="Gene3D" id="3.90.760.10">
    <property type="entry name" value="Flavocytochrome c sulphide dehydrogenase, flavin-binding domain"/>
    <property type="match status" value="1"/>
</dbReference>